<feature type="transmembrane region" description="Helical" evidence="2">
    <location>
        <begin position="12"/>
        <end position="31"/>
    </location>
</feature>
<protein>
    <recommendedName>
        <fullName evidence="3">Metallo-beta-lactamase domain-containing protein</fullName>
    </recommendedName>
</protein>
<dbReference type="PANTHER" id="PTHR30619:SF1">
    <property type="entry name" value="RECOMBINATION PROTEIN 2"/>
    <property type="match status" value="1"/>
</dbReference>
<dbReference type="InterPro" id="IPR001279">
    <property type="entry name" value="Metallo-B-lactamas"/>
</dbReference>
<dbReference type="SUPFAM" id="SSF56281">
    <property type="entry name" value="Metallo-hydrolase/oxidoreductase"/>
    <property type="match status" value="1"/>
</dbReference>
<dbReference type="CDD" id="cd07731">
    <property type="entry name" value="ComA-like_MBL-fold"/>
    <property type="match status" value="1"/>
</dbReference>
<evidence type="ECO:0000256" key="1">
    <source>
        <dbReference type="SAM" id="MobiDB-lite"/>
    </source>
</evidence>
<dbReference type="InterPro" id="IPR036866">
    <property type="entry name" value="RibonucZ/Hydroxyglut_hydro"/>
</dbReference>
<evidence type="ECO:0000259" key="3">
    <source>
        <dbReference type="Pfam" id="PF00753"/>
    </source>
</evidence>
<evidence type="ECO:0000256" key="2">
    <source>
        <dbReference type="SAM" id="Phobius"/>
    </source>
</evidence>
<keyword evidence="2" id="KW-0472">Membrane</keyword>
<name>A0A0G0GSX9_9BACT</name>
<accession>A0A0G0GSX9</accession>
<dbReference type="Pfam" id="PF00753">
    <property type="entry name" value="Lactamase_B"/>
    <property type="match status" value="1"/>
</dbReference>
<feature type="region of interest" description="Disordered" evidence="1">
    <location>
        <begin position="217"/>
        <end position="239"/>
    </location>
</feature>
<dbReference type="AlphaFoldDB" id="A0A0G0GSX9"/>
<dbReference type="InterPro" id="IPR035681">
    <property type="entry name" value="ComA-like_MBL"/>
</dbReference>
<feature type="domain" description="Metallo-beta-lactamase" evidence="3">
    <location>
        <begin position="47"/>
        <end position="290"/>
    </location>
</feature>
<keyword evidence="2" id="KW-0812">Transmembrane</keyword>
<dbReference type="Proteomes" id="UP000033876">
    <property type="component" value="Unassembled WGS sequence"/>
</dbReference>
<comment type="caution">
    <text evidence="4">The sequence shown here is derived from an EMBL/GenBank/DDBJ whole genome shotgun (WGS) entry which is preliminary data.</text>
</comment>
<evidence type="ECO:0000313" key="5">
    <source>
        <dbReference type="Proteomes" id="UP000033876"/>
    </source>
</evidence>
<dbReference type="PANTHER" id="PTHR30619">
    <property type="entry name" value="DNA INTERNALIZATION/COMPETENCE PROTEIN COMEC/REC2"/>
    <property type="match status" value="1"/>
</dbReference>
<organism evidence="4 5">
    <name type="scientific">Candidatus Nomurabacteria bacterium GW2011_GWB1_37_5</name>
    <dbReference type="NCBI Taxonomy" id="1618742"/>
    <lineage>
        <taxon>Bacteria</taxon>
        <taxon>Candidatus Nomuraibacteriota</taxon>
    </lineage>
</organism>
<keyword evidence="2" id="KW-1133">Transmembrane helix</keyword>
<sequence length="338" mass="38069">MQKDKINHLRLAPFYFLISLLVFNFIIWQRVLASENNEILKVAFLDIGQGDAIYIEAPNGNQMIVDGGPDKKILLELSKVMPWGDNTIDAILVTNPDKDHMAGFIDVMDKYEVGKVFEPGTQKDTIIYQNFEKAVKKESAEKNIARRGMRIVLDSQKRVYFEVLFPDRDVSTWAANDGSIVGKLVYGEKSFLLMGDAPEKIEEYLVALEDLGYERSKSFSKDQNSPRPPGLKKPQPRGSSEFWPLSDDFNLSSFILRSDVLKLGHHGSKTSSSETLLQAVDAEYAIISAGKNNKYGHPNKEVLDRLNKYKIPILGTYENGTIIFETDGKELQVNQAGK</sequence>
<proteinExistence type="predicted"/>
<dbReference type="Gene3D" id="3.60.15.10">
    <property type="entry name" value="Ribonuclease Z/Hydroxyacylglutathione hydrolase-like"/>
    <property type="match status" value="1"/>
</dbReference>
<dbReference type="EMBL" id="LBTF01000059">
    <property type="protein sequence ID" value="KKQ34168.1"/>
    <property type="molecule type" value="Genomic_DNA"/>
</dbReference>
<reference evidence="4 5" key="1">
    <citation type="journal article" date="2015" name="Nature">
        <title>rRNA introns, odd ribosomes, and small enigmatic genomes across a large radiation of phyla.</title>
        <authorList>
            <person name="Brown C.T."/>
            <person name="Hug L.A."/>
            <person name="Thomas B.C."/>
            <person name="Sharon I."/>
            <person name="Castelle C.J."/>
            <person name="Singh A."/>
            <person name="Wilkins M.J."/>
            <person name="Williams K.H."/>
            <person name="Banfield J.F."/>
        </authorList>
    </citation>
    <scope>NUCLEOTIDE SEQUENCE [LARGE SCALE GENOMIC DNA]</scope>
</reference>
<gene>
    <name evidence="4" type="ORF">US50_C0059G0001</name>
</gene>
<evidence type="ECO:0000313" key="4">
    <source>
        <dbReference type="EMBL" id="KKQ34168.1"/>
    </source>
</evidence>
<dbReference type="InterPro" id="IPR052159">
    <property type="entry name" value="Competence_DNA_uptake"/>
</dbReference>